<proteinExistence type="inferred from homology"/>
<dbReference type="Pfam" id="PF00106">
    <property type="entry name" value="adh_short"/>
    <property type="match status" value="1"/>
</dbReference>
<dbReference type="PROSITE" id="PS00061">
    <property type="entry name" value="ADH_SHORT"/>
    <property type="match status" value="1"/>
</dbReference>
<dbReference type="InterPro" id="IPR051911">
    <property type="entry name" value="SDR_oxidoreductase"/>
</dbReference>
<comment type="similarity">
    <text evidence="1 4">Belongs to the short-chain dehydrogenases/reductases (SDR) family.</text>
</comment>
<dbReference type="InterPro" id="IPR020904">
    <property type="entry name" value="Sc_DH/Rdtase_CS"/>
</dbReference>
<dbReference type="PANTHER" id="PTHR43976:SF16">
    <property type="entry name" value="SHORT-CHAIN DEHYDROGENASE_REDUCTASE FAMILY PROTEIN"/>
    <property type="match status" value="1"/>
</dbReference>
<evidence type="ECO:0000256" key="3">
    <source>
        <dbReference type="ARBA" id="ARBA00023002"/>
    </source>
</evidence>
<protein>
    <submittedName>
        <fullName evidence="5">Uncharacterized protein</fullName>
    </submittedName>
</protein>
<gene>
    <name evidence="5" type="ORF">WG66_16989</name>
</gene>
<dbReference type="InterPro" id="IPR002347">
    <property type="entry name" value="SDR_fam"/>
</dbReference>
<comment type="caution">
    <text evidence="5">The sequence shown here is derived from an EMBL/GenBank/DDBJ whole genome shotgun (WGS) entry which is preliminary data.</text>
</comment>
<evidence type="ECO:0000313" key="6">
    <source>
        <dbReference type="Proteomes" id="UP000054988"/>
    </source>
</evidence>
<dbReference type="eggNOG" id="KOG1205">
    <property type="taxonomic scope" value="Eukaryota"/>
</dbReference>
<dbReference type="InterPro" id="IPR036291">
    <property type="entry name" value="NAD(P)-bd_dom_sf"/>
</dbReference>
<accession>A0A0W0F2J5</accession>
<dbReference type="Gene3D" id="3.40.50.720">
    <property type="entry name" value="NAD(P)-binding Rossmann-like Domain"/>
    <property type="match status" value="1"/>
</dbReference>
<evidence type="ECO:0000256" key="2">
    <source>
        <dbReference type="ARBA" id="ARBA00022857"/>
    </source>
</evidence>
<dbReference type="Proteomes" id="UP000054988">
    <property type="component" value="Unassembled WGS sequence"/>
</dbReference>
<evidence type="ECO:0000256" key="4">
    <source>
        <dbReference type="RuleBase" id="RU000363"/>
    </source>
</evidence>
<dbReference type="SUPFAM" id="SSF51735">
    <property type="entry name" value="NAD(P)-binding Rossmann-fold domains"/>
    <property type="match status" value="1"/>
</dbReference>
<evidence type="ECO:0000313" key="5">
    <source>
        <dbReference type="EMBL" id="KTB30527.1"/>
    </source>
</evidence>
<dbReference type="GO" id="GO:0016491">
    <property type="term" value="F:oxidoreductase activity"/>
    <property type="evidence" value="ECO:0007669"/>
    <property type="project" value="UniProtKB-KW"/>
</dbReference>
<dbReference type="PRINTS" id="PR00081">
    <property type="entry name" value="GDHRDH"/>
</dbReference>
<keyword evidence="2" id="KW-0521">NADP</keyword>
<organism evidence="5 6">
    <name type="scientific">Moniliophthora roreri</name>
    <name type="common">Frosty pod rot fungus</name>
    <name type="synonym">Monilia roreri</name>
    <dbReference type="NCBI Taxonomy" id="221103"/>
    <lineage>
        <taxon>Eukaryota</taxon>
        <taxon>Fungi</taxon>
        <taxon>Dikarya</taxon>
        <taxon>Basidiomycota</taxon>
        <taxon>Agaricomycotina</taxon>
        <taxon>Agaricomycetes</taxon>
        <taxon>Agaricomycetidae</taxon>
        <taxon>Agaricales</taxon>
        <taxon>Marasmiineae</taxon>
        <taxon>Marasmiaceae</taxon>
        <taxon>Moniliophthora</taxon>
    </lineage>
</organism>
<name>A0A0W0F2J5_MONRR</name>
<dbReference type="PRINTS" id="PR00080">
    <property type="entry name" value="SDRFAMILY"/>
</dbReference>
<dbReference type="EMBL" id="LATX01002383">
    <property type="protein sequence ID" value="KTB30527.1"/>
    <property type="molecule type" value="Genomic_DNA"/>
</dbReference>
<dbReference type="CDD" id="cd05374">
    <property type="entry name" value="17beta-HSD-like_SDR_c"/>
    <property type="match status" value="1"/>
</dbReference>
<dbReference type="PANTHER" id="PTHR43976">
    <property type="entry name" value="SHORT CHAIN DEHYDROGENASE"/>
    <property type="match status" value="1"/>
</dbReference>
<reference evidence="5 6" key="1">
    <citation type="submission" date="2015-12" db="EMBL/GenBank/DDBJ databases">
        <title>Draft genome sequence of Moniliophthora roreri, the causal agent of frosty pod rot of cacao.</title>
        <authorList>
            <person name="Aime M.C."/>
            <person name="Diaz-Valderrama J.R."/>
            <person name="Kijpornyongpan T."/>
            <person name="Phillips-Mora W."/>
        </authorList>
    </citation>
    <scope>NUCLEOTIDE SEQUENCE [LARGE SCALE GENOMIC DNA]</scope>
    <source>
        <strain evidence="5 6">MCA 2952</strain>
    </source>
</reference>
<evidence type="ECO:0000256" key="1">
    <source>
        <dbReference type="ARBA" id="ARBA00006484"/>
    </source>
</evidence>
<keyword evidence="3" id="KW-0560">Oxidoreductase</keyword>
<dbReference type="AlphaFoldDB" id="A0A0W0F2J5"/>
<sequence length="323" mass="35442">MDWAYYTPDRESLLIILFPAFEDCSVCNTFQFSAISSSQLVWLITGTSTGLGRDLTLAALRRGDKVIATARAKSISQLNDLKAMGADTLELDVTAPLGKLQEVAKKAVAIHGRVDVVVNNAGYLQAGPLEETTPEETYDQFNTNVFGALNVSRAFLPYLRERKTGTIVFIGSLAGWRSIPHTGLYVASKWALRGISETLHDEIAPLGLRSVCIDPGAFRTPFLVPGHRKPYIPRIADYASMVEQREAALEALDGTQAGDPRRGVEVILDVVRGEGLVKDMPFQKSVQLGSDCYTVAKGECENALKRLEEWKKVTFSTDFPKNA</sequence>